<feature type="transmembrane region" description="Helical" evidence="1">
    <location>
        <begin position="74"/>
        <end position="92"/>
    </location>
</feature>
<dbReference type="EMBL" id="LT838813">
    <property type="protein sequence ID" value="SMD42410.1"/>
    <property type="molecule type" value="Genomic_DNA"/>
</dbReference>
<sequence>MKKSLENLKTNKILLGVLFLILMTSCAANEPVDECLTGQTYGFLWGIWHGIIAPISLVISLFDEEVVMFAVNNTGFFYGLGFLIGSGGWGILASKAKKD</sequence>
<dbReference type="RefSeq" id="WP_084119217.1">
    <property type="nucleotide sequence ID" value="NZ_LT838813.1"/>
</dbReference>
<evidence type="ECO:0000256" key="1">
    <source>
        <dbReference type="SAM" id="Phobius"/>
    </source>
</evidence>
<name>A0A1W2H0F6_9BACT</name>
<proteinExistence type="predicted"/>
<reference evidence="3" key="1">
    <citation type="submission" date="2017-04" db="EMBL/GenBank/DDBJ databases">
        <authorList>
            <person name="Varghese N."/>
            <person name="Submissions S."/>
        </authorList>
    </citation>
    <scope>NUCLEOTIDE SEQUENCE [LARGE SCALE GENOMIC DNA]</scope>
    <source>
        <strain evidence="3">DSM 16537</strain>
    </source>
</reference>
<keyword evidence="3" id="KW-1185">Reference proteome</keyword>
<keyword evidence="1" id="KW-0472">Membrane</keyword>
<dbReference type="OrthoDB" id="165386at2"/>
<keyword evidence="1" id="KW-0812">Transmembrane</keyword>
<accession>A0A1W2H0F6</accession>
<organism evidence="2 3">
    <name type="scientific">Aquiflexum balticum DSM 16537</name>
    <dbReference type="NCBI Taxonomy" id="758820"/>
    <lineage>
        <taxon>Bacteria</taxon>
        <taxon>Pseudomonadati</taxon>
        <taxon>Bacteroidota</taxon>
        <taxon>Cytophagia</taxon>
        <taxon>Cytophagales</taxon>
        <taxon>Cyclobacteriaceae</taxon>
        <taxon>Aquiflexum</taxon>
    </lineage>
</organism>
<keyword evidence="1" id="KW-1133">Transmembrane helix</keyword>
<dbReference type="PROSITE" id="PS51257">
    <property type="entry name" value="PROKAR_LIPOPROTEIN"/>
    <property type="match status" value="1"/>
</dbReference>
<protein>
    <recommendedName>
        <fullName evidence="4">Lipoprotein</fullName>
    </recommendedName>
</protein>
<dbReference type="AlphaFoldDB" id="A0A1W2H0F6"/>
<evidence type="ECO:0008006" key="4">
    <source>
        <dbReference type="Google" id="ProtNLM"/>
    </source>
</evidence>
<evidence type="ECO:0000313" key="3">
    <source>
        <dbReference type="Proteomes" id="UP000192333"/>
    </source>
</evidence>
<evidence type="ECO:0000313" key="2">
    <source>
        <dbReference type="EMBL" id="SMD42410.1"/>
    </source>
</evidence>
<dbReference type="Proteomes" id="UP000192333">
    <property type="component" value="Chromosome I"/>
</dbReference>
<feature type="transmembrane region" description="Helical" evidence="1">
    <location>
        <begin position="43"/>
        <end position="62"/>
    </location>
</feature>
<gene>
    <name evidence="2" type="ORF">SAMN00777080_0960</name>
</gene>
<dbReference type="STRING" id="758820.SAMN00777080_0960"/>